<accession>Q6NE89</accession>
<proteinExistence type="predicted"/>
<reference evidence="2" key="1">
    <citation type="submission" date="2003-03" db="EMBL/GenBank/DDBJ databases">
        <authorList>
            <person name="Schulte U."/>
            <person name="Aign V."/>
            <person name="Hoheisel J."/>
            <person name="Brandt P."/>
            <person name="Fartmann B."/>
            <person name="Holland R."/>
            <person name="Nyakatura G."/>
            <person name="Mewes H.W."/>
            <person name="Mannhaupt G."/>
        </authorList>
    </citation>
    <scope>NUCLEOTIDE SEQUENCE</scope>
</reference>
<feature type="region of interest" description="Disordered" evidence="1">
    <location>
        <begin position="320"/>
        <end position="350"/>
    </location>
</feature>
<reference evidence="2" key="2">
    <citation type="submission" date="2004-01" db="EMBL/GenBank/DDBJ databases">
        <authorList>
            <person name="German Neurospora genome project"/>
        </authorList>
    </citation>
    <scope>NUCLEOTIDE SEQUENCE</scope>
</reference>
<dbReference type="AlphaFoldDB" id="Q6NE89"/>
<organism evidence="2">
    <name type="scientific">Neurospora crassa</name>
    <dbReference type="NCBI Taxonomy" id="5141"/>
    <lineage>
        <taxon>Eukaryota</taxon>
        <taxon>Fungi</taxon>
        <taxon>Dikarya</taxon>
        <taxon>Ascomycota</taxon>
        <taxon>Pezizomycotina</taxon>
        <taxon>Sordariomycetes</taxon>
        <taxon>Sordariomycetidae</taxon>
        <taxon>Sordariales</taxon>
        <taxon>Sordariaceae</taxon>
        <taxon>Neurospora</taxon>
    </lineage>
</organism>
<dbReference type="OMA" id="GESTMPC"/>
<evidence type="ECO:0000313" key="2">
    <source>
        <dbReference type="EMBL" id="CAF06273.1"/>
    </source>
</evidence>
<sequence>MTTQKADRKHQSRDRCMRTTLTNELRFSFLKLANFQFVIGGFSSLTVSASSSQSTSATKHIPTLKPRTSVFGCRTRNREILLSNLPPSRSRPGIASPLLGPPRASLWKPPSPLPKMPTAMASNESFKVHKFSSKLPEAEAARQRENQRRHRARVKGKIAELESSLADTRERLDAALKHIRELEAENQRLREASSPSVYTPESRDESPAEQLLYMSQSGHDGYHYSQPRPHQHQFEPHQPPRQLQQQHQHHHHRQPPVNGLDILASISSSESAVPTRHRTYHPHELDCARNLASLPSYEPTPIASPRDMSPIAALLSMPTASQRGQATDFHSPSATTISASSSTESPGRTSVFDFNSRSSSCYHPSSTSNSQSSVDSHSNFQDKIGELISCLDNHIEDDDDLVLPAPQPGESTMPCREAFSIVRKVQTTRPDYYYDADCREVENVAREQWKPGFRSAIEPGSGCRVQTHLVYDFVDHITEP</sequence>
<dbReference type="VEuPathDB" id="FungiDB:NCU05617"/>
<feature type="compositionally biased region" description="Polar residues" evidence="1">
    <location>
        <begin position="320"/>
        <end position="330"/>
    </location>
</feature>
<dbReference type="SMR" id="Q6NE89"/>
<feature type="region of interest" description="Disordered" evidence="1">
    <location>
        <begin position="186"/>
        <end position="258"/>
    </location>
</feature>
<dbReference type="eggNOG" id="ENOG502SR4I">
    <property type="taxonomic scope" value="Eukaryota"/>
</dbReference>
<dbReference type="EMBL" id="BX295538">
    <property type="protein sequence ID" value="CAF06273.1"/>
    <property type="molecule type" value="Genomic_DNA"/>
</dbReference>
<dbReference type="HOGENOM" id="CLU_624189_0_0_1"/>
<feature type="compositionally biased region" description="Low complexity" evidence="1">
    <location>
        <begin position="331"/>
        <end position="346"/>
    </location>
</feature>
<name>Q6NE89_NEUCS</name>
<dbReference type="OrthoDB" id="4505928at2759"/>
<protein>
    <submittedName>
        <fullName evidence="2">Uncharacterized protein</fullName>
    </submittedName>
</protein>
<dbReference type="CDD" id="cd14688">
    <property type="entry name" value="bZIP_YAP"/>
    <property type="match status" value="1"/>
</dbReference>
<evidence type="ECO:0000256" key="1">
    <source>
        <dbReference type="SAM" id="MobiDB-lite"/>
    </source>
</evidence>